<keyword evidence="1" id="KW-0472">Membrane</keyword>
<evidence type="ECO:0000259" key="2">
    <source>
        <dbReference type="Pfam" id="PF11181"/>
    </source>
</evidence>
<keyword evidence="1" id="KW-0812">Transmembrane</keyword>
<feature type="transmembrane region" description="Helical" evidence="1">
    <location>
        <begin position="66"/>
        <end position="93"/>
    </location>
</feature>
<comment type="caution">
    <text evidence="3">The sequence shown here is derived from an EMBL/GenBank/DDBJ whole genome shotgun (WGS) entry which is preliminary data.</text>
</comment>
<evidence type="ECO:0000313" key="4">
    <source>
        <dbReference type="Proteomes" id="UP000319213"/>
    </source>
</evidence>
<dbReference type="RefSeq" id="WP_142261298.1">
    <property type="nucleotide sequence ID" value="NZ_BMPV01000002.1"/>
</dbReference>
<protein>
    <recommendedName>
        <fullName evidence="2">General stress protein 17M-like domain-containing protein</fullName>
    </recommendedName>
</protein>
<keyword evidence="1" id="KW-1133">Transmembrane helix</keyword>
<dbReference type="Proteomes" id="UP000319213">
    <property type="component" value="Unassembled WGS sequence"/>
</dbReference>
<gene>
    <name evidence="3" type="ORF">FHX40_4364</name>
</gene>
<feature type="transmembrane region" description="Helical" evidence="1">
    <location>
        <begin position="99"/>
        <end position="124"/>
    </location>
</feature>
<keyword evidence="4" id="KW-1185">Reference proteome</keyword>
<dbReference type="Pfam" id="PF11181">
    <property type="entry name" value="YflT"/>
    <property type="match status" value="1"/>
</dbReference>
<evidence type="ECO:0000256" key="1">
    <source>
        <dbReference type="SAM" id="Phobius"/>
    </source>
</evidence>
<organism evidence="3 4">
    <name type="scientific">Thermopolyspora flexuosa</name>
    <dbReference type="NCBI Taxonomy" id="103836"/>
    <lineage>
        <taxon>Bacteria</taxon>
        <taxon>Bacillati</taxon>
        <taxon>Actinomycetota</taxon>
        <taxon>Actinomycetes</taxon>
        <taxon>Streptosporangiales</taxon>
        <taxon>Streptosporangiaceae</taxon>
        <taxon>Thermopolyspora</taxon>
    </lineage>
</organism>
<evidence type="ECO:0000313" key="3">
    <source>
        <dbReference type="EMBL" id="TQM77594.1"/>
    </source>
</evidence>
<dbReference type="InterPro" id="IPR025889">
    <property type="entry name" value="GSP17M-like_dom"/>
</dbReference>
<dbReference type="OrthoDB" id="3381462at2"/>
<accession>A0A543J441</accession>
<name>A0A543J441_9ACTN</name>
<feature type="domain" description="General stress protein 17M-like" evidence="2">
    <location>
        <begin position="22"/>
        <end position="100"/>
    </location>
</feature>
<dbReference type="EMBL" id="VFPQ01000001">
    <property type="protein sequence ID" value="TQM77594.1"/>
    <property type="molecule type" value="Genomic_DNA"/>
</dbReference>
<dbReference type="AlphaFoldDB" id="A0A543J441"/>
<proteinExistence type="predicted"/>
<reference evidence="3 4" key="1">
    <citation type="submission" date="2019-06" db="EMBL/GenBank/DDBJ databases">
        <title>Sequencing the genomes of 1000 actinobacteria strains.</title>
        <authorList>
            <person name="Klenk H.-P."/>
        </authorList>
    </citation>
    <scope>NUCLEOTIDE SEQUENCE [LARGE SCALE GENOMIC DNA]</scope>
    <source>
        <strain evidence="3 4">DSM 43186</strain>
    </source>
</reference>
<sequence>MTQTLIGPSAAAGPAGLDEYVVAGSYPTYEQAQRAMGHLAEQNFPVAKTAIVGTNLRLVEKVLGRLTWLHSAGGGAATGAWFGLLIGLLVSLFTPGAAALPAALGGLAFGAVFGSAFGLVTHWLGRLAPGRRDVISRSTLIADRYDIVTTPDVAEDAKNLLIKYGWRTG</sequence>